<organism evidence="1 2">
    <name type="scientific">Pedobacter zeae</name>
    <dbReference type="NCBI Taxonomy" id="1737356"/>
    <lineage>
        <taxon>Bacteria</taxon>
        <taxon>Pseudomonadati</taxon>
        <taxon>Bacteroidota</taxon>
        <taxon>Sphingobacteriia</taxon>
        <taxon>Sphingobacteriales</taxon>
        <taxon>Sphingobacteriaceae</taxon>
        <taxon>Pedobacter</taxon>
    </lineage>
</organism>
<accession>A0A7W6K6T9</accession>
<sequence>MAIQNGMIKIMGNGRSYGAIKTTFIKLGMLEK</sequence>
<dbReference type="Proteomes" id="UP000532273">
    <property type="component" value="Unassembled WGS sequence"/>
</dbReference>
<protein>
    <submittedName>
        <fullName evidence="1">Uncharacterized protein</fullName>
    </submittedName>
</protein>
<dbReference type="AlphaFoldDB" id="A0A7W6K6T9"/>
<name>A0A7W6K6T9_9SPHI</name>
<comment type="caution">
    <text evidence="1">The sequence shown here is derived from an EMBL/GenBank/DDBJ whole genome shotgun (WGS) entry which is preliminary data.</text>
</comment>
<reference evidence="1 2" key="1">
    <citation type="submission" date="2020-08" db="EMBL/GenBank/DDBJ databases">
        <title>Genomic Encyclopedia of Type Strains, Phase IV (KMG-IV): sequencing the most valuable type-strain genomes for metagenomic binning, comparative biology and taxonomic classification.</title>
        <authorList>
            <person name="Goeker M."/>
        </authorList>
    </citation>
    <scope>NUCLEOTIDE SEQUENCE [LARGE SCALE GENOMIC DNA]</scope>
    <source>
        <strain evidence="1 2">DSM 100774</strain>
    </source>
</reference>
<gene>
    <name evidence="1" type="ORF">GGQ60_000233</name>
</gene>
<evidence type="ECO:0000313" key="1">
    <source>
        <dbReference type="EMBL" id="MBB4106273.1"/>
    </source>
</evidence>
<proteinExistence type="predicted"/>
<evidence type="ECO:0000313" key="2">
    <source>
        <dbReference type="Proteomes" id="UP000532273"/>
    </source>
</evidence>
<dbReference type="EMBL" id="JACIEF010000001">
    <property type="protein sequence ID" value="MBB4106273.1"/>
    <property type="molecule type" value="Genomic_DNA"/>
</dbReference>